<dbReference type="PROSITE" id="PS00122">
    <property type="entry name" value="CARBOXYLESTERASE_B_1"/>
    <property type="match status" value="1"/>
</dbReference>
<dbReference type="GeneID" id="106164149"/>
<evidence type="ECO:0000256" key="3">
    <source>
        <dbReference type="ARBA" id="ARBA00022801"/>
    </source>
</evidence>
<dbReference type="InterPro" id="IPR019819">
    <property type="entry name" value="Carboxylesterase_B_CS"/>
</dbReference>
<dbReference type="Pfam" id="PF00135">
    <property type="entry name" value="COesterase"/>
    <property type="match status" value="1"/>
</dbReference>
<keyword evidence="2 4" id="KW-0732">Signal</keyword>
<dbReference type="GO" id="GO:0016787">
    <property type="term" value="F:hydrolase activity"/>
    <property type="evidence" value="ECO:0007669"/>
    <property type="project" value="UniProtKB-KW"/>
</dbReference>
<accession>A0A1S3IHQ7</accession>
<dbReference type="FunCoup" id="A0A1S3IHQ7">
    <property type="interactions" value="64"/>
</dbReference>
<dbReference type="RefSeq" id="XP_013397406.1">
    <property type="nucleotide sequence ID" value="XM_013541952.1"/>
</dbReference>
<keyword evidence="5" id="KW-0812">Transmembrane</keyword>
<dbReference type="PANTHER" id="PTHR43903">
    <property type="entry name" value="NEUROLIGIN"/>
    <property type="match status" value="1"/>
</dbReference>
<evidence type="ECO:0000256" key="5">
    <source>
        <dbReference type="SAM" id="Phobius"/>
    </source>
</evidence>
<evidence type="ECO:0000256" key="1">
    <source>
        <dbReference type="ARBA" id="ARBA00005964"/>
    </source>
</evidence>
<evidence type="ECO:0000313" key="8">
    <source>
        <dbReference type="RefSeq" id="XP_013397406.1"/>
    </source>
</evidence>
<keyword evidence="5" id="KW-0472">Membrane</keyword>
<dbReference type="EC" id="3.1.1.-" evidence="4"/>
<name>A0A1S3IHQ7_LINAN</name>
<gene>
    <name evidence="8" type="primary">LOC106164149</name>
</gene>
<reference evidence="8" key="1">
    <citation type="submission" date="2025-08" db="UniProtKB">
        <authorList>
            <consortium name="RefSeq"/>
        </authorList>
    </citation>
    <scope>IDENTIFICATION</scope>
    <source>
        <tissue evidence="8">Gonads</tissue>
    </source>
</reference>
<dbReference type="InParanoid" id="A0A1S3IHQ7"/>
<protein>
    <recommendedName>
        <fullName evidence="4">Carboxylic ester hydrolase</fullName>
        <ecNumber evidence="4">3.1.1.-</ecNumber>
    </recommendedName>
</protein>
<dbReference type="InterPro" id="IPR019826">
    <property type="entry name" value="Carboxylesterase_B_AS"/>
</dbReference>
<dbReference type="InterPro" id="IPR029058">
    <property type="entry name" value="AB_hydrolase_fold"/>
</dbReference>
<dbReference type="InterPro" id="IPR002018">
    <property type="entry name" value="CarbesteraseB"/>
</dbReference>
<dbReference type="AlphaFoldDB" id="A0A1S3IHQ7"/>
<dbReference type="KEGG" id="lak:106164149"/>
<dbReference type="InterPro" id="IPR051093">
    <property type="entry name" value="Neuroligin/BSAL"/>
</dbReference>
<proteinExistence type="inferred from homology"/>
<feature type="chain" id="PRO_5010008215" description="Carboxylic ester hydrolase" evidence="4">
    <location>
        <begin position="20"/>
        <end position="583"/>
    </location>
</feature>
<keyword evidence="3 4" id="KW-0378">Hydrolase</keyword>
<sequence length="583" mass="63784">MASPLLTTFAVMVVNIVSCQVQVTTKYGVIQGRMHTIEGKTLSTFFGVPFAKPPLGNLRFKKPQAAEPLTGVLNASDFGNSCMQRVSSEFPFPKNELSEDCLTLNLYVPGDIYTNNSKAVMVWIYGGGYNAGASKKSNFTKFSVQGDVIVVSVNYRVGPFGFLTTGDVNVPGNAGLWDQIEGLKWVRDNIKHFGGDPNRVTIFGVSGGAGCVTQLSVTLAAKGLFHRFISMSGTALGDWAFGNGLEGITTKMGDILNCNASASDTPKLVACLQRVDKALLLKASLQAAANTSGFRPVVDGDMFPRPVAKMLQDTNSEVARHFRSLDYMGGFLNSDGGGLFPFFSFNYSQGIDPDFMRDVLIPDVAKSISPHHQAEIAQNIQKTYFASASGDWGATARGYVDLNTDLAGGVPTIELLSYHLALNTAGSSYLYYFTKEPSFGHLYPMPTWFRGPNHAEEMAFLLHGELSRSINITFTEYEKDLCDKMVTYWTNFAKTGDPNRPIPLTVEWKQYTKSDKHYIEFGDDIVSKMNLNPKRMELWLKTIPQILSRGTTPSPSCASGRIGTVLIPLAVFITLALTLLRIV</sequence>
<keyword evidence="5" id="KW-1133">Transmembrane helix</keyword>
<evidence type="ECO:0000259" key="6">
    <source>
        <dbReference type="Pfam" id="PF00135"/>
    </source>
</evidence>
<dbReference type="PROSITE" id="PS00941">
    <property type="entry name" value="CARBOXYLESTERASE_B_2"/>
    <property type="match status" value="1"/>
</dbReference>
<evidence type="ECO:0000256" key="2">
    <source>
        <dbReference type="ARBA" id="ARBA00022729"/>
    </source>
</evidence>
<dbReference type="OrthoDB" id="3200163at2759"/>
<dbReference type="Proteomes" id="UP000085678">
    <property type="component" value="Unplaced"/>
</dbReference>
<feature type="domain" description="Carboxylesterase type B" evidence="6">
    <location>
        <begin position="22"/>
        <end position="539"/>
    </location>
</feature>
<dbReference type="ESTHER" id="linun-a0a1s3ihq7">
    <property type="family name" value="Carb_B_Brachiopoda"/>
</dbReference>
<dbReference type="Gene3D" id="3.40.50.1820">
    <property type="entry name" value="alpha/beta hydrolase"/>
    <property type="match status" value="1"/>
</dbReference>
<evidence type="ECO:0000313" key="7">
    <source>
        <dbReference type="Proteomes" id="UP000085678"/>
    </source>
</evidence>
<evidence type="ECO:0000256" key="4">
    <source>
        <dbReference type="RuleBase" id="RU361235"/>
    </source>
</evidence>
<keyword evidence="7" id="KW-1185">Reference proteome</keyword>
<feature type="signal peptide" evidence="4">
    <location>
        <begin position="1"/>
        <end position="19"/>
    </location>
</feature>
<dbReference type="SUPFAM" id="SSF53474">
    <property type="entry name" value="alpha/beta-Hydrolases"/>
    <property type="match status" value="1"/>
</dbReference>
<comment type="similarity">
    <text evidence="1 4">Belongs to the type-B carboxylesterase/lipase family.</text>
</comment>
<feature type="transmembrane region" description="Helical" evidence="5">
    <location>
        <begin position="562"/>
        <end position="580"/>
    </location>
</feature>
<organism evidence="7 8">
    <name type="scientific">Lingula anatina</name>
    <name type="common">Brachiopod</name>
    <name type="synonym">Lingula unguis</name>
    <dbReference type="NCBI Taxonomy" id="7574"/>
    <lineage>
        <taxon>Eukaryota</taxon>
        <taxon>Metazoa</taxon>
        <taxon>Spiralia</taxon>
        <taxon>Lophotrochozoa</taxon>
        <taxon>Brachiopoda</taxon>
        <taxon>Linguliformea</taxon>
        <taxon>Lingulata</taxon>
        <taxon>Lingulida</taxon>
        <taxon>Linguloidea</taxon>
        <taxon>Lingulidae</taxon>
        <taxon>Lingula</taxon>
    </lineage>
</organism>